<keyword evidence="2" id="KW-1133">Transmembrane helix</keyword>
<sequence length="478" mass="50633">MHALRLLPLAAGTVACLSTAAMLAVHLILAVHLARAPSVRITSIVSGSLDGVLLVVLGLGLFRVVRRNGSIRQFRMLSGVSALLCALAAATSVATTVMLGNARAGSALSILGASRATLLIISAVLLGVSVLCQLLFIISLYSSKSTMTGRGRREEYGNRLQANIKAVRYSRTIEVQVFPMDSTAKESSPTPPPSSSGKSAAETMNSSYAARSITSRTRLLSLREKNHTHSFDSQSYREGSTMTVDSFDSWDVPGMDHLPSRLSAAQGSATPTQPHRFLEPIPASPTTSKVAGPGTTVEDLELPPPGVRRRSRSYSPARRPQRDPSLPEPPGEAHIHPLFRTDSPIPPPNVTPGTVVTAAPDAGRVISDRQSARRMRSGSLPTTHGGPGLSSKKNSFDTFSRTASVMEMEEEAGEGEGEGEATSERVMTPPIPEWILSAGARSSLGVYESRKLKVGVGVVVVEKKDGAATTTAGKNDQR</sequence>
<feature type="transmembrane region" description="Helical" evidence="2">
    <location>
        <begin position="40"/>
        <end position="65"/>
    </location>
</feature>
<evidence type="ECO:0000256" key="1">
    <source>
        <dbReference type="SAM" id="MobiDB-lite"/>
    </source>
</evidence>
<keyword evidence="2" id="KW-0472">Membrane</keyword>
<evidence type="ECO:0000313" key="3">
    <source>
        <dbReference type="EMBL" id="ROT36009.1"/>
    </source>
</evidence>
<dbReference type="EMBL" id="ML119060">
    <property type="protein sequence ID" value="ROT36009.1"/>
    <property type="molecule type" value="Genomic_DNA"/>
</dbReference>
<feature type="region of interest" description="Disordered" evidence="1">
    <location>
        <begin position="258"/>
        <end position="347"/>
    </location>
</feature>
<dbReference type="RefSeq" id="XP_028463815.1">
    <property type="nucleotide sequence ID" value="XM_028609538.1"/>
</dbReference>
<feature type="transmembrane region" description="Helical" evidence="2">
    <location>
        <begin position="119"/>
        <end position="143"/>
    </location>
</feature>
<dbReference type="PROSITE" id="PS51257">
    <property type="entry name" value="PROKAR_LIPOPROTEIN"/>
    <property type="match status" value="1"/>
</dbReference>
<proteinExistence type="predicted"/>
<evidence type="ECO:0000313" key="4">
    <source>
        <dbReference type="Proteomes" id="UP000272025"/>
    </source>
</evidence>
<feature type="region of interest" description="Disordered" evidence="1">
    <location>
        <begin position="363"/>
        <end position="395"/>
    </location>
</feature>
<feature type="transmembrane region" description="Helical" evidence="2">
    <location>
        <begin position="77"/>
        <end position="99"/>
    </location>
</feature>
<dbReference type="GeneID" id="39578016"/>
<accession>A0A3N2PND7</accession>
<keyword evidence="2" id="KW-0812">Transmembrane</keyword>
<dbReference type="OrthoDB" id="5431149at2759"/>
<organism evidence="3 4">
    <name type="scientific">Sodiomyces alkalinus (strain CBS 110278 / VKM F-3762 / F11)</name>
    <name type="common">Alkaliphilic filamentous fungus</name>
    <dbReference type="NCBI Taxonomy" id="1314773"/>
    <lineage>
        <taxon>Eukaryota</taxon>
        <taxon>Fungi</taxon>
        <taxon>Dikarya</taxon>
        <taxon>Ascomycota</taxon>
        <taxon>Pezizomycotina</taxon>
        <taxon>Sordariomycetes</taxon>
        <taxon>Hypocreomycetidae</taxon>
        <taxon>Glomerellales</taxon>
        <taxon>Plectosphaerellaceae</taxon>
        <taxon>Sodiomyces</taxon>
    </lineage>
</organism>
<evidence type="ECO:0000256" key="2">
    <source>
        <dbReference type="SAM" id="Phobius"/>
    </source>
</evidence>
<gene>
    <name evidence="3" type="ORF">SODALDRAFT_320474</name>
</gene>
<feature type="region of interest" description="Disordered" evidence="1">
    <location>
        <begin position="181"/>
        <end position="205"/>
    </location>
</feature>
<name>A0A3N2PND7_SODAK</name>
<keyword evidence="4" id="KW-1185">Reference proteome</keyword>
<feature type="compositionally biased region" description="Polar residues" evidence="1">
    <location>
        <begin position="263"/>
        <end position="273"/>
    </location>
</feature>
<dbReference type="STRING" id="1314773.A0A3N2PND7"/>
<dbReference type="AlphaFoldDB" id="A0A3N2PND7"/>
<protein>
    <submittedName>
        <fullName evidence="3">Uncharacterized protein</fullName>
    </submittedName>
</protein>
<reference evidence="3 4" key="1">
    <citation type="journal article" date="2018" name="Mol. Ecol.">
        <title>The obligate alkalophilic soda-lake fungus Sodiomyces alkalinus has shifted to a protein diet.</title>
        <authorList>
            <person name="Grum-Grzhimaylo A.A."/>
            <person name="Falkoski D.L."/>
            <person name="van den Heuvel J."/>
            <person name="Valero-Jimenez C.A."/>
            <person name="Min B."/>
            <person name="Choi I.G."/>
            <person name="Lipzen A."/>
            <person name="Daum C.G."/>
            <person name="Aanen D.K."/>
            <person name="Tsang A."/>
            <person name="Henrissat B."/>
            <person name="Bilanenko E.N."/>
            <person name="de Vries R.P."/>
            <person name="van Kan J.A.L."/>
            <person name="Grigoriev I.V."/>
            <person name="Debets A.J.M."/>
        </authorList>
    </citation>
    <scope>NUCLEOTIDE SEQUENCE [LARGE SCALE GENOMIC DNA]</scope>
    <source>
        <strain evidence="3 4">F11</strain>
    </source>
</reference>
<dbReference type="Proteomes" id="UP000272025">
    <property type="component" value="Unassembled WGS sequence"/>
</dbReference>